<gene>
    <name evidence="4" type="primary">RHO1_2</name>
    <name evidence="4" type="ORF">HK097_007311</name>
</gene>
<keyword evidence="2" id="KW-0342">GTP-binding</keyword>
<dbReference type="SMART" id="SM00175">
    <property type="entry name" value="RAB"/>
    <property type="match status" value="1"/>
</dbReference>
<dbReference type="Proteomes" id="UP001212841">
    <property type="component" value="Unassembled WGS sequence"/>
</dbReference>
<dbReference type="PANTHER" id="PTHR24072">
    <property type="entry name" value="RHO FAMILY GTPASE"/>
    <property type="match status" value="1"/>
</dbReference>
<feature type="compositionally biased region" description="Polar residues" evidence="3">
    <location>
        <begin position="297"/>
        <end position="306"/>
    </location>
</feature>
<reference evidence="4" key="1">
    <citation type="submission" date="2020-05" db="EMBL/GenBank/DDBJ databases">
        <title>Phylogenomic resolution of chytrid fungi.</title>
        <authorList>
            <person name="Stajich J.E."/>
            <person name="Amses K."/>
            <person name="Simmons R."/>
            <person name="Seto K."/>
            <person name="Myers J."/>
            <person name="Bonds A."/>
            <person name="Quandt C.A."/>
            <person name="Barry K."/>
            <person name="Liu P."/>
            <person name="Grigoriev I."/>
            <person name="Longcore J.E."/>
            <person name="James T.Y."/>
        </authorList>
    </citation>
    <scope>NUCLEOTIDE SEQUENCE</scope>
    <source>
        <strain evidence="4">JEL0318</strain>
    </source>
</reference>
<feature type="compositionally biased region" description="Low complexity" evidence="3">
    <location>
        <begin position="518"/>
        <end position="544"/>
    </location>
</feature>
<feature type="region of interest" description="Disordered" evidence="3">
    <location>
        <begin position="348"/>
        <end position="623"/>
    </location>
</feature>
<dbReference type="PRINTS" id="PR00449">
    <property type="entry name" value="RASTRNSFRMNG"/>
</dbReference>
<protein>
    <submittedName>
        <fullName evidence="4">GTP-binding protein Rho1</fullName>
    </submittedName>
</protein>
<comment type="caution">
    <text evidence="4">The sequence shown here is derived from an EMBL/GenBank/DDBJ whole genome shotgun (WGS) entry which is preliminary data.</text>
</comment>
<dbReference type="PROSITE" id="PS51419">
    <property type="entry name" value="RAB"/>
    <property type="match status" value="1"/>
</dbReference>
<feature type="compositionally biased region" description="Pro residues" evidence="3">
    <location>
        <begin position="545"/>
        <end position="554"/>
    </location>
</feature>
<dbReference type="InterPro" id="IPR001806">
    <property type="entry name" value="Small_GTPase"/>
</dbReference>
<dbReference type="PROSITE" id="PS51420">
    <property type="entry name" value="RHO"/>
    <property type="match status" value="1"/>
</dbReference>
<dbReference type="SMART" id="SM00173">
    <property type="entry name" value="RAS"/>
    <property type="match status" value="1"/>
</dbReference>
<dbReference type="Gene3D" id="3.40.50.300">
    <property type="entry name" value="P-loop containing nucleotide triphosphate hydrolases"/>
    <property type="match status" value="1"/>
</dbReference>
<evidence type="ECO:0000313" key="5">
    <source>
        <dbReference type="Proteomes" id="UP001212841"/>
    </source>
</evidence>
<keyword evidence="1" id="KW-0547">Nucleotide-binding</keyword>
<proteinExistence type="predicted"/>
<evidence type="ECO:0000256" key="3">
    <source>
        <dbReference type="SAM" id="MobiDB-lite"/>
    </source>
</evidence>
<feature type="compositionally biased region" description="Basic and acidic residues" evidence="3">
    <location>
        <begin position="230"/>
        <end position="250"/>
    </location>
</feature>
<organism evidence="4 5">
    <name type="scientific">Rhizophlyctis rosea</name>
    <dbReference type="NCBI Taxonomy" id="64517"/>
    <lineage>
        <taxon>Eukaryota</taxon>
        <taxon>Fungi</taxon>
        <taxon>Fungi incertae sedis</taxon>
        <taxon>Chytridiomycota</taxon>
        <taxon>Chytridiomycota incertae sedis</taxon>
        <taxon>Chytridiomycetes</taxon>
        <taxon>Rhizophlyctidales</taxon>
        <taxon>Rhizophlyctidaceae</taxon>
        <taxon>Rhizophlyctis</taxon>
    </lineage>
</organism>
<feature type="region of interest" description="Disordered" evidence="3">
    <location>
        <begin position="187"/>
        <end position="327"/>
    </location>
</feature>
<dbReference type="SMART" id="SM00174">
    <property type="entry name" value="RHO"/>
    <property type="match status" value="1"/>
</dbReference>
<dbReference type="GO" id="GO:0005525">
    <property type="term" value="F:GTP binding"/>
    <property type="evidence" value="ECO:0007669"/>
    <property type="project" value="UniProtKB-KW"/>
</dbReference>
<name>A0AAD5X834_9FUNG</name>
<dbReference type="InterPro" id="IPR005225">
    <property type="entry name" value="Small_GTP-bd"/>
</dbReference>
<feature type="compositionally biased region" description="Low complexity" evidence="3">
    <location>
        <begin position="455"/>
        <end position="464"/>
    </location>
</feature>
<dbReference type="InterPro" id="IPR003578">
    <property type="entry name" value="Small_GTPase_Rho"/>
</dbReference>
<keyword evidence="5" id="KW-1185">Reference proteome</keyword>
<evidence type="ECO:0000313" key="4">
    <source>
        <dbReference type="EMBL" id="KAJ3056333.1"/>
    </source>
</evidence>
<dbReference type="InterPro" id="IPR027417">
    <property type="entry name" value="P-loop_NTPase"/>
</dbReference>
<accession>A0AAD5X834</accession>
<feature type="compositionally biased region" description="Low complexity" evidence="3">
    <location>
        <begin position="349"/>
        <end position="362"/>
    </location>
</feature>
<feature type="compositionally biased region" description="Basic and acidic residues" evidence="3">
    <location>
        <begin position="439"/>
        <end position="454"/>
    </location>
</feature>
<feature type="compositionally biased region" description="Polar residues" evidence="3">
    <location>
        <begin position="592"/>
        <end position="606"/>
    </location>
</feature>
<feature type="compositionally biased region" description="Polar residues" evidence="3">
    <location>
        <begin position="465"/>
        <end position="483"/>
    </location>
</feature>
<feature type="compositionally biased region" description="Low complexity" evidence="3">
    <location>
        <begin position="405"/>
        <end position="418"/>
    </location>
</feature>
<evidence type="ECO:0000256" key="1">
    <source>
        <dbReference type="ARBA" id="ARBA00022741"/>
    </source>
</evidence>
<dbReference type="SUPFAM" id="SSF52540">
    <property type="entry name" value="P-loop containing nucleoside triphosphate hydrolases"/>
    <property type="match status" value="1"/>
</dbReference>
<dbReference type="EMBL" id="JADGJD010000037">
    <property type="protein sequence ID" value="KAJ3056333.1"/>
    <property type="molecule type" value="Genomic_DNA"/>
</dbReference>
<dbReference type="AlphaFoldDB" id="A0AAD5X834"/>
<feature type="compositionally biased region" description="Low complexity" evidence="3">
    <location>
        <begin position="198"/>
        <end position="217"/>
    </location>
</feature>
<dbReference type="NCBIfam" id="TIGR00231">
    <property type="entry name" value="small_GTP"/>
    <property type="match status" value="1"/>
</dbReference>
<dbReference type="GO" id="GO:0003924">
    <property type="term" value="F:GTPase activity"/>
    <property type="evidence" value="ECO:0007669"/>
    <property type="project" value="InterPro"/>
</dbReference>
<dbReference type="GO" id="GO:0007264">
    <property type="term" value="P:small GTPase-mediated signal transduction"/>
    <property type="evidence" value="ECO:0007669"/>
    <property type="project" value="InterPro"/>
</dbReference>
<feature type="compositionally biased region" description="Polar residues" evidence="3">
    <location>
        <begin position="187"/>
        <end position="197"/>
    </location>
</feature>
<dbReference type="Pfam" id="PF00071">
    <property type="entry name" value="Ras"/>
    <property type="match status" value="1"/>
</dbReference>
<sequence length="646" mass="68484">MANQYHKKVIFVGDEGAGKTGALHAYLGLPFPKIHVPTVEEQYPDPNDPNTLLCDTAGAVAFDRLRPFSYEGATSFLVCFAVDSHVSLREVEDKWVPEIRYFAPECPFGIVACKTDLREDVRTILQLRVDQLAPITPEEGQAVALRVGATHYVECSALTGDNIQYLLTVPEPEPEYENVDYSDTLSDTSAATGFTGNSGTTQRTSATTRARAATTGRNSRPNSADLGNPARERNGRGTAADKQKAEENRKSVRKSVGPGVLGNDNAENKRSSRGATKGSRLSSVGTPAPAPAPASTKRASTLSRQRSMAFKEGDALPKPVQDNLGRRKSINTGLVSVAPPEAAARRRAAVAGGSAGAGTVTSREAKRKSGMVGGDGVVGTRRRSVVADTAGGENGTVLARGRRPSVSATTTTSKRSSTLNGSSTIQPAATEPPSRSLRKRDSITSLWKRDKADEATASSSSSTTLTGRANTTSPSRAETATTRTVRKRESISSMWKRNSDDGSKAAAAAAEKDKSKPSTKSSRTRGVSLSSSTTAATSTRNHPTQPTPSPPHSPVPRSRSPQTIAATRHNRSASQSAPRPPPLDTVSRAANKASNRISRDLSQVLNPNGMISPPPSPGPQKRVPVWERATVKKESGHAKKSGRGWL</sequence>
<evidence type="ECO:0000256" key="2">
    <source>
        <dbReference type="ARBA" id="ARBA00023134"/>
    </source>
</evidence>